<dbReference type="AlphaFoldDB" id="A0A511N3P6"/>
<dbReference type="Pfam" id="PF07070">
    <property type="entry name" value="Spo0M"/>
    <property type="match status" value="1"/>
</dbReference>
<proteinExistence type="predicted"/>
<accession>A0A511N3P6</accession>
<dbReference type="Proteomes" id="UP000321306">
    <property type="component" value="Unassembled WGS sequence"/>
</dbReference>
<dbReference type="PANTHER" id="PTHR40053:SF1">
    <property type="entry name" value="SPORULATION-CONTROL PROTEIN SPO0M"/>
    <property type="match status" value="1"/>
</dbReference>
<gene>
    <name evidence="1" type="ORF">DC3_27230</name>
</gene>
<comment type="caution">
    <text evidence="1">The sequence shown here is derived from an EMBL/GenBank/DDBJ whole genome shotgun (WGS) entry which is preliminary data.</text>
</comment>
<dbReference type="InterPro" id="IPR009776">
    <property type="entry name" value="Spore_0_M"/>
</dbReference>
<name>A0A511N3P6_DEIC1</name>
<organism evidence="1 2">
    <name type="scientific">Deinococcus cellulosilyticus (strain DSM 18568 / NBRC 106333 / KACC 11606 / 5516J-15)</name>
    <dbReference type="NCBI Taxonomy" id="1223518"/>
    <lineage>
        <taxon>Bacteria</taxon>
        <taxon>Thermotogati</taxon>
        <taxon>Deinococcota</taxon>
        <taxon>Deinococci</taxon>
        <taxon>Deinococcales</taxon>
        <taxon>Deinococcaceae</taxon>
        <taxon>Deinococcus</taxon>
    </lineage>
</organism>
<dbReference type="EMBL" id="BJXB01000011">
    <property type="protein sequence ID" value="GEM47088.1"/>
    <property type="molecule type" value="Genomic_DNA"/>
</dbReference>
<keyword evidence="2" id="KW-1185">Reference proteome</keyword>
<evidence type="ECO:0000313" key="2">
    <source>
        <dbReference type="Proteomes" id="UP000321306"/>
    </source>
</evidence>
<sequence>MFSNFLARIGVGATQIDTQLSKNSFYPGEIAEGRVVVKGGSTAQEIEYLKLQVCSQYKNDDSTVTAVLGETVVSHRFTVQPGETLTFPIQLQIPYSTPLSYYNTPVWLYTAAAISAAVDPKDNDRLNIAPSPLQAAVLEALTQLGFHLHSSQYEYEGHKYHRPVQELEFRPGGEFRGRIKELEVVFLPEGDHLDVILEVDRKAKGFASMFVSEFETKGSLRVTPSMQHNLAEQLRQKIYSMI</sequence>
<reference evidence="1 2" key="1">
    <citation type="submission" date="2019-07" db="EMBL/GenBank/DDBJ databases">
        <title>Whole genome shotgun sequence of Deinococcus cellulosilyticus NBRC 106333.</title>
        <authorList>
            <person name="Hosoyama A."/>
            <person name="Uohara A."/>
            <person name="Ohji S."/>
            <person name="Ichikawa N."/>
        </authorList>
    </citation>
    <scope>NUCLEOTIDE SEQUENCE [LARGE SCALE GENOMIC DNA]</scope>
    <source>
        <strain evidence="1 2">NBRC 106333</strain>
    </source>
</reference>
<evidence type="ECO:0000313" key="1">
    <source>
        <dbReference type="EMBL" id="GEM47088.1"/>
    </source>
</evidence>
<dbReference type="PANTHER" id="PTHR40053">
    <property type="entry name" value="SPORULATION-CONTROL PROTEIN SPO0M"/>
    <property type="match status" value="1"/>
</dbReference>
<dbReference type="OrthoDB" id="2351239at2"/>
<protein>
    <submittedName>
        <fullName evidence="1">Sporulation-control protein</fullName>
    </submittedName>
</protein>
<dbReference type="RefSeq" id="WP_146885064.1">
    <property type="nucleotide sequence ID" value="NZ_BJXB01000011.1"/>
</dbReference>